<evidence type="ECO:0000313" key="2">
    <source>
        <dbReference type="Proteomes" id="UP000095649"/>
    </source>
</evidence>
<dbReference type="OrthoDB" id="9872001at2"/>
<dbReference type="RefSeq" id="WP_128118058.1">
    <property type="nucleotide sequence ID" value="NZ_CYXN01000013.1"/>
</dbReference>
<name>A0A173TX57_9FIRM</name>
<organism evidence="1 2">
    <name type="scientific">Faecalibacterium prausnitzii</name>
    <dbReference type="NCBI Taxonomy" id="853"/>
    <lineage>
        <taxon>Bacteria</taxon>
        <taxon>Bacillati</taxon>
        <taxon>Bacillota</taxon>
        <taxon>Clostridia</taxon>
        <taxon>Eubacteriales</taxon>
        <taxon>Oscillospiraceae</taxon>
        <taxon>Faecalibacterium</taxon>
    </lineage>
</organism>
<dbReference type="AlphaFoldDB" id="A0A173TX57"/>
<reference evidence="1 2" key="1">
    <citation type="submission" date="2015-09" db="EMBL/GenBank/DDBJ databases">
        <authorList>
            <consortium name="Pathogen Informatics"/>
        </authorList>
    </citation>
    <scope>NUCLEOTIDE SEQUENCE [LARGE SCALE GENOMIC DNA]</scope>
    <source>
        <strain evidence="1 2">2789STDY5834970</strain>
    </source>
</reference>
<sequence>MNCAKSVKMIVILGCIVVNLVGCGMNDTTASSMSTVVSSQDTSSSSCNSEEKNDLQDFSQTLVDSTSVFLDQDQYTVFEKAQKIDYALWGQSSNLKGLNFKIEDAPTFVPMTQNAPTYVKLNGHDYEVYQNSYKEFEEYMKSIFTNDFLSQDSIEKKFVNYNGKLAVCDDYDLAQIPYFTGYVGEYYPDDFCSVRYYLKNKTEAQVNFVMIAYYNPNETYEEHDEYSYDDMNKVEYEMQLVKVGDVWRVNKYHSPELG</sequence>
<dbReference type="Proteomes" id="UP000095649">
    <property type="component" value="Unassembled WGS sequence"/>
</dbReference>
<accession>A0A173TX57</accession>
<dbReference type="EMBL" id="CYXN01000013">
    <property type="protein sequence ID" value="CUN06706.1"/>
    <property type="molecule type" value="Genomic_DNA"/>
</dbReference>
<protein>
    <submittedName>
        <fullName evidence="1">Uncharacterized protein</fullName>
    </submittedName>
</protein>
<gene>
    <name evidence="1" type="ORF">ERS852582_01776</name>
</gene>
<evidence type="ECO:0000313" key="1">
    <source>
        <dbReference type="EMBL" id="CUN06706.1"/>
    </source>
</evidence>
<proteinExistence type="predicted"/>